<dbReference type="FunFam" id="3.40.50.10490:FF:000011">
    <property type="entry name" value="Arabinose 5-phosphate isomerase"/>
    <property type="match status" value="1"/>
</dbReference>
<keyword evidence="5" id="KW-0479">Metal-binding</keyword>
<evidence type="ECO:0000256" key="6">
    <source>
        <dbReference type="PIRSR" id="PIRSR004692-3"/>
    </source>
</evidence>
<feature type="binding site" evidence="5">
    <location>
        <position position="81"/>
    </location>
    <ligand>
        <name>Zn(2+)</name>
        <dbReference type="ChEBI" id="CHEBI:29105"/>
    </ligand>
</feature>
<dbReference type="GO" id="GO:0019146">
    <property type="term" value="F:arabinose-5-phosphate isomerase activity"/>
    <property type="evidence" value="ECO:0007669"/>
    <property type="project" value="UniProtKB-ARBA"/>
</dbReference>
<dbReference type="CDD" id="cd04604">
    <property type="entry name" value="CBS_pair_SIS_assoc"/>
    <property type="match status" value="1"/>
</dbReference>
<evidence type="ECO:0000256" key="7">
    <source>
        <dbReference type="PROSITE-ProRule" id="PRU00703"/>
    </source>
</evidence>
<comment type="caution">
    <text evidence="10">The sequence shown here is derived from an EMBL/GenBank/DDBJ whole genome shotgun (WGS) entry which is preliminary data.</text>
</comment>
<feature type="site" description="Catalytically relevant" evidence="6">
    <location>
        <position position="58"/>
    </location>
</feature>
<proteinExistence type="inferred from homology"/>
<keyword evidence="10" id="KW-0413">Isomerase</keyword>
<dbReference type="SUPFAM" id="SSF53697">
    <property type="entry name" value="SIS domain"/>
    <property type="match status" value="1"/>
</dbReference>
<dbReference type="GO" id="GO:1901135">
    <property type="term" value="P:carbohydrate derivative metabolic process"/>
    <property type="evidence" value="ECO:0007669"/>
    <property type="project" value="InterPro"/>
</dbReference>
<dbReference type="PROSITE" id="PS51464">
    <property type="entry name" value="SIS"/>
    <property type="match status" value="1"/>
</dbReference>
<dbReference type="InterPro" id="IPR004800">
    <property type="entry name" value="KdsD/KpsF-type"/>
</dbReference>
<feature type="domain" description="CBS" evidence="8">
    <location>
        <begin position="277"/>
        <end position="331"/>
    </location>
</feature>
<evidence type="ECO:0000256" key="5">
    <source>
        <dbReference type="PIRSR" id="PIRSR004692-2"/>
    </source>
</evidence>
<dbReference type="GO" id="GO:0097367">
    <property type="term" value="F:carbohydrate derivative binding"/>
    <property type="evidence" value="ECO:0007669"/>
    <property type="project" value="InterPro"/>
</dbReference>
<evidence type="ECO:0000259" key="9">
    <source>
        <dbReference type="PROSITE" id="PS51464"/>
    </source>
</evidence>
<dbReference type="SMART" id="SM00116">
    <property type="entry name" value="CBS"/>
    <property type="match status" value="2"/>
</dbReference>
<dbReference type="InterPro" id="IPR046348">
    <property type="entry name" value="SIS_dom_sf"/>
</dbReference>
<dbReference type="RefSeq" id="WP_369426757.1">
    <property type="nucleotide sequence ID" value="NZ_JADWDC010000019.1"/>
</dbReference>
<reference evidence="10" key="1">
    <citation type="journal article" date="2021" name="Antonie Van Leeuwenhoek">
        <title>Draft genome and description of Waterburya agarophytonicola gen. nov. sp. nov. (Pleurocapsales, Cyanobacteria): a seaweed symbiont.</title>
        <authorList>
            <person name="Bonthond G."/>
            <person name="Shalygin S."/>
            <person name="Bayer T."/>
            <person name="Weinberger F."/>
        </authorList>
    </citation>
    <scope>NUCLEOTIDE SEQUENCE</scope>
    <source>
        <strain evidence="10">KI4</strain>
    </source>
</reference>
<organism evidence="10 11">
    <name type="scientific">Waterburya agarophytonicola KI4</name>
    <dbReference type="NCBI Taxonomy" id="2874699"/>
    <lineage>
        <taxon>Bacteria</taxon>
        <taxon>Bacillati</taxon>
        <taxon>Cyanobacteriota</taxon>
        <taxon>Cyanophyceae</taxon>
        <taxon>Pleurocapsales</taxon>
        <taxon>Hyellaceae</taxon>
        <taxon>Waterburya</taxon>
        <taxon>Waterburya agarophytonicola</taxon>
    </lineage>
</organism>
<dbReference type="Gene3D" id="3.10.580.10">
    <property type="entry name" value="CBS-domain"/>
    <property type="match status" value="1"/>
</dbReference>
<dbReference type="InterPro" id="IPR001347">
    <property type="entry name" value="SIS_dom"/>
</dbReference>
<dbReference type="GO" id="GO:0046872">
    <property type="term" value="F:metal ion binding"/>
    <property type="evidence" value="ECO:0007669"/>
    <property type="project" value="UniProtKB-KW"/>
</dbReference>
<dbReference type="NCBIfam" id="TIGR00393">
    <property type="entry name" value="kpsF"/>
    <property type="match status" value="1"/>
</dbReference>
<name>A0A964BSX0_9CYAN</name>
<evidence type="ECO:0000256" key="1">
    <source>
        <dbReference type="ARBA" id="ARBA00008165"/>
    </source>
</evidence>
<keyword evidence="3 7" id="KW-0129">CBS domain</keyword>
<dbReference type="Proteomes" id="UP000729733">
    <property type="component" value="Unassembled WGS sequence"/>
</dbReference>
<accession>A0A964BSX0</accession>
<dbReference type="Pfam" id="PF00571">
    <property type="entry name" value="CBS"/>
    <property type="match status" value="2"/>
</dbReference>
<feature type="site" description="Catalytically relevant" evidence="6">
    <location>
        <position position="110"/>
    </location>
</feature>
<keyword evidence="11" id="KW-1185">Reference proteome</keyword>
<evidence type="ECO:0000256" key="2">
    <source>
        <dbReference type="ARBA" id="ARBA00022737"/>
    </source>
</evidence>
<dbReference type="InterPro" id="IPR035474">
    <property type="entry name" value="SIS_Kpsf"/>
</dbReference>
<dbReference type="GO" id="GO:0005975">
    <property type="term" value="P:carbohydrate metabolic process"/>
    <property type="evidence" value="ECO:0007669"/>
    <property type="project" value="InterPro"/>
</dbReference>
<evidence type="ECO:0000256" key="4">
    <source>
        <dbReference type="PIRNR" id="PIRNR004692"/>
    </source>
</evidence>
<dbReference type="PANTHER" id="PTHR42745:SF1">
    <property type="entry name" value="ARABINOSE 5-PHOSPHATE ISOMERASE KDSD"/>
    <property type="match status" value="1"/>
</dbReference>
<feature type="site" description="Catalytically relevant" evidence="6">
    <location>
        <position position="192"/>
    </location>
</feature>
<evidence type="ECO:0000259" key="8">
    <source>
        <dbReference type="PROSITE" id="PS51371"/>
    </source>
</evidence>
<keyword evidence="2" id="KW-0677">Repeat</keyword>
<protein>
    <submittedName>
        <fullName evidence="10">KpsF/GutQ family sugar-phosphate isomerase</fullName>
    </submittedName>
</protein>
<dbReference type="PROSITE" id="PS51371">
    <property type="entry name" value="CBS"/>
    <property type="match status" value="2"/>
</dbReference>
<evidence type="ECO:0000313" key="10">
    <source>
        <dbReference type="EMBL" id="MCC0177245.1"/>
    </source>
</evidence>
<comment type="similarity">
    <text evidence="1 4">Belongs to the SIS family. GutQ/KpsF subfamily.</text>
</comment>
<feature type="site" description="Catalytically relevant" evidence="6">
    <location>
        <position position="151"/>
    </location>
</feature>
<gene>
    <name evidence="10" type="ORF">I4641_09675</name>
</gene>
<dbReference type="PIRSF" id="PIRSF004692">
    <property type="entry name" value="KdsD_KpsF"/>
    <property type="match status" value="1"/>
</dbReference>
<dbReference type="Gene3D" id="3.40.50.10490">
    <property type="entry name" value="Glucose-6-phosphate isomerase like protein, domain 1"/>
    <property type="match status" value="1"/>
</dbReference>
<keyword evidence="5" id="KW-0862">Zinc</keyword>
<dbReference type="EMBL" id="JADWDC010000019">
    <property type="protein sequence ID" value="MCC0177245.1"/>
    <property type="molecule type" value="Genomic_DNA"/>
</dbReference>
<dbReference type="InterPro" id="IPR000644">
    <property type="entry name" value="CBS_dom"/>
</dbReference>
<dbReference type="CDD" id="cd05014">
    <property type="entry name" value="SIS_Kpsf"/>
    <property type="match status" value="1"/>
</dbReference>
<dbReference type="PANTHER" id="PTHR42745">
    <property type="match status" value="1"/>
</dbReference>
<feature type="domain" description="SIS" evidence="9">
    <location>
        <begin position="40"/>
        <end position="183"/>
    </location>
</feature>
<dbReference type="InterPro" id="IPR050986">
    <property type="entry name" value="GutQ/KpsF_isomerases"/>
</dbReference>
<dbReference type="InterPro" id="IPR046342">
    <property type="entry name" value="CBS_dom_sf"/>
</dbReference>
<sequence>MYTKSPPDNAVSSIFQLLQLEAAAINRTSEQLDRQQTDLSLQILQDCTGKVIMTGVGKSGIVAQKIAATLTSIGTLAIFLHPCDALHGDFGIVTPEDVVIMLSNSGETDELITMIPHLKLRSVPIIGILGNIQSTIARAIDAVLDASVDREACPLNLAPTTSTTVALALGDALAMTLVQMKGLTPEAFAFNHPAGRLGKRLTLRVKDLMHDRDYPKLPPDAQWTDVVCALTQGGFGAVNIVDGKELLLGIITDGDLRRWMMKSHASHLYSLTAKDMMTQDPVIVTPQTLAYDALQLMEKRESQISILPVVDETNKSIGLIRLHDIVRSGLS</sequence>
<dbReference type="AlphaFoldDB" id="A0A964BSX0"/>
<evidence type="ECO:0000313" key="11">
    <source>
        <dbReference type="Proteomes" id="UP000729733"/>
    </source>
</evidence>
<dbReference type="Pfam" id="PF01380">
    <property type="entry name" value="SIS"/>
    <property type="match status" value="1"/>
</dbReference>
<feature type="domain" description="CBS" evidence="8">
    <location>
        <begin position="209"/>
        <end position="266"/>
    </location>
</feature>
<evidence type="ECO:0000256" key="3">
    <source>
        <dbReference type="ARBA" id="ARBA00023122"/>
    </source>
</evidence>